<feature type="transmembrane region" description="Helical" evidence="5">
    <location>
        <begin position="630"/>
        <end position="651"/>
    </location>
</feature>
<feature type="domain" description="Putative ER transporter 6TM N-terminal" evidence="6">
    <location>
        <begin position="89"/>
        <end position="281"/>
    </location>
</feature>
<dbReference type="EMBL" id="ML977181">
    <property type="protein sequence ID" value="KAF1982765.1"/>
    <property type="molecule type" value="Genomic_DNA"/>
</dbReference>
<feature type="transmembrane region" description="Helical" evidence="5">
    <location>
        <begin position="587"/>
        <end position="610"/>
    </location>
</feature>
<organism evidence="8 9">
    <name type="scientific">Aulographum hederae CBS 113979</name>
    <dbReference type="NCBI Taxonomy" id="1176131"/>
    <lineage>
        <taxon>Eukaryota</taxon>
        <taxon>Fungi</taxon>
        <taxon>Dikarya</taxon>
        <taxon>Ascomycota</taxon>
        <taxon>Pezizomycotina</taxon>
        <taxon>Dothideomycetes</taxon>
        <taxon>Pleosporomycetidae</taxon>
        <taxon>Aulographales</taxon>
        <taxon>Aulographaceae</taxon>
    </lineage>
</organism>
<feature type="transmembrane region" description="Helical" evidence="5">
    <location>
        <begin position="46"/>
        <end position="69"/>
    </location>
</feature>
<sequence length="767" mass="84476">MKGALPPTIALAMYRSPAVATVYGNFGFLIALASILSLHFQPRARFLLNVGFAALLTCLAAATSLLSHYAGLKARKHTTSSEPGAIEEAYNSSASAINALFLTTTLYLISSLRAAYPSLTIPFLISTIFSIVAISNGPELRSQHASLVLCRQLLYCYLTGFGIAAAVGVLFFPKTSRTGFVEGVGRFVGECRGVVAEERDLLRSLDNSVVWADVDDGQRSKQATALKVSVMGMLNSMSRSREELSWARQEIAVGVFGYDDLESLLHHLEGLMVPILGLSKVAGFSIMSEQTREHSDPFSKLIDASMLSFEIILGQLDSAFQLTGLLLQANGIFSKPDWSTIPSEFDEEKNELEQKLKTTIELARSDLATILVGEKDLGKSTKEGFTSPELVRKAEEHLYILCLLRSTSAAANELSELTRAQLVQSAAQGPRLILPPFFTEAFLPRRTKHQQNAPLDPEHLPPRNAVERFGNTLRSTFSTLGSDSSKFGLRVVAATMSLGIMAFLKSTQRFFVEYRVVWAVVMIPISMSPTAGTAIYGFVGRALGVAAAMLLAYVNWYIVDGKVAGVVVMFFLCMMLYYFLLLRYPRFIVLFILAAANHVLIIGYELQLSVRVPTPIVSPQRYFPIYTLAPYRLLCVLAALFVAFIFTVFPVQISEHKILRKNVGASLALLTSYSSSVSASLDQRIRGLEGDTTQANSPGRILKARRNEILFRKLALLSGMRQISAMVPWEISLGGKFPKDRYDRLVDAIQRYENISSPLEAKQDINF</sequence>
<dbReference type="GO" id="GO:0016020">
    <property type="term" value="C:membrane"/>
    <property type="evidence" value="ECO:0007669"/>
    <property type="project" value="UniProtKB-SubCell"/>
</dbReference>
<dbReference type="Proteomes" id="UP000800041">
    <property type="component" value="Unassembled WGS sequence"/>
</dbReference>
<dbReference type="Pfam" id="PF13515">
    <property type="entry name" value="FUSC_2"/>
    <property type="match status" value="1"/>
</dbReference>
<evidence type="ECO:0000259" key="7">
    <source>
        <dbReference type="Pfam" id="PF13515"/>
    </source>
</evidence>
<feature type="transmembrane region" description="Helical" evidence="5">
    <location>
        <begin position="559"/>
        <end position="580"/>
    </location>
</feature>
<dbReference type="InterPro" id="IPR049453">
    <property type="entry name" value="Memb_transporter_dom"/>
</dbReference>
<keyword evidence="9" id="KW-1185">Reference proteome</keyword>
<reference evidence="8" key="1">
    <citation type="journal article" date="2020" name="Stud. Mycol.">
        <title>101 Dothideomycetes genomes: a test case for predicting lifestyles and emergence of pathogens.</title>
        <authorList>
            <person name="Haridas S."/>
            <person name="Albert R."/>
            <person name="Binder M."/>
            <person name="Bloem J."/>
            <person name="Labutti K."/>
            <person name="Salamov A."/>
            <person name="Andreopoulos B."/>
            <person name="Baker S."/>
            <person name="Barry K."/>
            <person name="Bills G."/>
            <person name="Bluhm B."/>
            <person name="Cannon C."/>
            <person name="Castanera R."/>
            <person name="Culley D."/>
            <person name="Daum C."/>
            <person name="Ezra D."/>
            <person name="Gonzalez J."/>
            <person name="Henrissat B."/>
            <person name="Kuo A."/>
            <person name="Liang C."/>
            <person name="Lipzen A."/>
            <person name="Lutzoni F."/>
            <person name="Magnuson J."/>
            <person name="Mondo S."/>
            <person name="Nolan M."/>
            <person name="Ohm R."/>
            <person name="Pangilinan J."/>
            <person name="Park H.-J."/>
            <person name="Ramirez L."/>
            <person name="Alfaro M."/>
            <person name="Sun H."/>
            <person name="Tritt A."/>
            <person name="Yoshinaga Y."/>
            <person name="Zwiers L.-H."/>
            <person name="Turgeon B."/>
            <person name="Goodwin S."/>
            <person name="Spatafora J."/>
            <person name="Crous P."/>
            <person name="Grigoriev I."/>
        </authorList>
    </citation>
    <scope>NUCLEOTIDE SEQUENCE</scope>
    <source>
        <strain evidence="8">CBS 113979</strain>
    </source>
</reference>
<evidence type="ECO:0000313" key="8">
    <source>
        <dbReference type="EMBL" id="KAF1982765.1"/>
    </source>
</evidence>
<feature type="transmembrane region" description="Helical" evidence="5">
    <location>
        <begin position="115"/>
        <end position="134"/>
    </location>
</feature>
<feature type="transmembrane region" description="Helical" evidence="5">
    <location>
        <begin position="154"/>
        <end position="172"/>
    </location>
</feature>
<comment type="subcellular location">
    <subcellularLocation>
        <location evidence="1">Membrane</location>
        <topology evidence="1">Multi-pass membrane protein</topology>
    </subcellularLocation>
</comment>
<dbReference type="PANTHER" id="PTHR37994">
    <property type="entry name" value="ARAE_2_N DOMAIN-CONTAINING PROTEIN-RELATED"/>
    <property type="match status" value="1"/>
</dbReference>
<evidence type="ECO:0000313" key="9">
    <source>
        <dbReference type="Proteomes" id="UP000800041"/>
    </source>
</evidence>
<evidence type="ECO:0000256" key="1">
    <source>
        <dbReference type="ARBA" id="ARBA00004141"/>
    </source>
</evidence>
<accession>A0A6G1GPA3</accession>
<feature type="transmembrane region" description="Helical" evidence="5">
    <location>
        <begin position="516"/>
        <end position="539"/>
    </location>
</feature>
<name>A0A6G1GPA3_9PEZI</name>
<dbReference type="OrthoDB" id="2274698at2759"/>
<evidence type="ECO:0000256" key="4">
    <source>
        <dbReference type="ARBA" id="ARBA00023136"/>
    </source>
</evidence>
<dbReference type="Pfam" id="PF10337">
    <property type="entry name" value="ArAE_2_N"/>
    <property type="match status" value="1"/>
</dbReference>
<dbReference type="InterPro" id="IPR018823">
    <property type="entry name" value="ArAE_2_N"/>
</dbReference>
<keyword evidence="3 5" id="KW-1133">Transmembrane helix</keyword>
<protein>
    <submittedName>
        <fullName evidence="8">Uncharacterized protein</fullName>
    </submittedName>
</protein>
<evidence type="ECO:0000256" key="5">
    <source>
        <dbReference type="SAM" id="Phobius"/>
    </source>
</evidence>
<gene>
    <name evidence="8" type="ORF">K402DRAFT_339639</name>
</gene>
<keyword evidence="4 5" id="KW-0472">Membrane</keyword>
<proteinExistence type="predicted"/>
<keyword evidence="2 5" id="KW-0812">Transmembrane</keyword>
<feature type="domain" description="Integral membrane bound transporter" evidence="7">
    <location>
        <begin position="514"/>
        <end position="646"/>
    </location>
</feature>
<evidence type="ECO:0000256" key="3">
    <source>
        <dbReference type="ARBA" id="ARBA00022989"/>
    </source>
</evidence>
<feature type="transmembrane region" description="Helical" evidence="5">
    <location>
        <begin position="487"/>
        <end position="504"/>
    </location>
</feature>
<dbReference type="PANTHER" id="PTHR37994:SF4">
    <property type="entry name" value="ER TRANSPORTER 6TM N-TERMINAL DOMAIN-CONTAINING PROTEIN-RELATED"/>
    <property type="match status" value="1"/>
</dbReference>
<dbReference type="AlphaFoldDB" id="A0A6G1GPA3"/>
<evidence type="ECO:0000259" key="6">
    <source>
        <dbReference type="Pfam" id="PF10337"/>
    </source>
</evidence>
<feature type="transmembrane region" description="Helical" evidence="5">
    <location>
        <begin position="20"/>
        <end position="40"/>
    </location>
</feature>
<evidence type="ECO:0000256" key="2">
    <source>
        <dbReference type="ARBA" id="ARBA00022692"/>
    </source>
</evidence>